<proteinExistence type="predicted"/>
<keyword evidence="3" id="KW-1185">Reference proteome</keyword>
<accession>A0A0C9TGK5</accession>
<reference evidence="2 3" key="1">
    <citation type="submission" date="2014-06" db="EMBL/GenBank/DDBJ databases">
        <authorList>
            <consortium name="DOE Joint Genome Institute"/>
            <person name="Kuo A."/>
            <person name="Kohler A."/>
            <person name="Nagy L.G."/>
            <person name="Floudas D."/>
            <person name="Copeland A."/>
            <person name="Barry K.W."/>
            <person name="Cichocki N."/>
            <person name="Veneault-Fourrey C."/>
            <person name="LaButti K."/>
            <person name="Lindquist E.A."/>
            <person name="Lipzen A."/>
            <person name="Lundell T."/>
            <person name="Morin E."/>
            <person name="Murat C."/>
            <person name="Sun H."/>
            <person name="Tunlid A."/>
            <person name="Henrissat B."/>
            <person name="Grigoriev I.V."/>
            <person name="Hibbett D.S."/>
            <person name="Martin F."/>
            <person name="Nordberg H.P."/>
            <person name="Cantor M.N."/>
            <person name="Hua S.X."/>
        </authorList>
    </citation>
    <scope>NUCLEOTIDE SEQUENCE [LARGE SCALE GENOMIC DNA]</scope>
    <source>
        <strain evidence="2 3">ATCC 200175</strain>
    </source>
</reference>
<dbReference type="AlphaFoldDB" id="A0A0C9TGK5"/>
<organism evidence="2 3">
    <name type="scientific">Paxillus involutus ATCC 200175</name>
    <dbReference type="NCBI Taxonomy" id="664439"/>
    <lineage>
        <taxon>Eukaryota</taxon>
        <taxon>Fungi</taxon>
        <taxon>Dikarya</taxon>
        <taxon>Basidiomycota</taxon>
        <taxon>Agaricomycotina</taxon>
        <taxon>Agaricomycetes</taxon>
        <taxon>Agaricomycetidae</taxon>
        <taxon>Boletales</taxon>
        <taxon>Paxilineae</taxon>
        <taxon>Paxillaceae</taxon>
        <taxon>Paxillus</taxon>
    </lineage>
</organism>
<feature type="domain" description="Fungal-type protein kinase" evidence="1">
    <location>
        <begin position="164"/>
        <end position="471"/>
    </location>
</feature>
<dbReference type="Proteomes" id="UP000053647">
    <property type="component" value="Unassembled WGS sequence"/>
</dbReference>
<dbReference type="EMBL" id="KN819340">
    <property type="protein sequence ID" value="KIJ14850.1"/>
    <property type="molecule type" value="Genomic_DNA"/>
</dbReference>
<dbReference type="OrthoDB" id="5584477at2759"/>
<gene>
    <name evidence="2" type="ORF">PAXINDRAFT_99895</name>
</gene>
<protein>
    <submittedName>
        <fullName evidence="2">Unplaced genomic scaffold PAXINscaffold_18, whole genome shotgun sequence</fullName>
    </submittedName>
</protein>
<reference evidence="3" key="2">
    <citation type="submission" date="2015-01" db="EMBL/GenBank/DDBJ databases">
        <title>Evolutionary Origins and Diversification of the Mycorrhizal Mutualists.</title>
        <authorList>
            <consortium name="DOE Joint Genome Institute"/>
            <consortium name="Mycorrhizal Genomics Consortium"/>
            <person name="Kohler A."/>
            <person name="Kuo A."/>
            <person name="Nagy L.G."/>
            <person name="Floudas D."/>
            <person name="Copeland A."/>
            <person name="Barry K.W."/>
            <person name="Cichocki N."/>
            <person name="Veneault-Fourrey C."/>
            <person name="LaButti K."/>
            <person name="Lindquist E.A."/>
            <person name="Lipzen A."/>
            <person name="Lundell T."/>
            <person name="Morin E."/>
            <person name="Murat C."/>
            <person name="Riley R."/>
            <person name="Ohm R."/>
            <person name="Sun H."/>
            <person name="Tunlid A."/>
            <person name="Henrissat B."/>
            <person name="Grigoriev I.V."/>
            <person name="Hibbett D.S."/>
            <person name="Martin F."/>
        </authorList>
    </citation>
    <scope>NUCLEOTIDE SEQUENCE [LARGE SCALE GENOMIC DNA]</scope>
    <source>
        <strain evidence="3">ATCC 200175</strain>
    </source>
</reference>
<evidence type="ECO:0000313" key="3">
    <source>
        <dbReference type="Proteomes" id="UP000053647"/>
    </source>
</evidence>
<dbReference type="HOGENOM" id="CLU_032671_0_0_1"/>
<evidence type="ECO:0000313" key="2">
    <source>
        <dbReference type="EMBL" id="KIJ14850.1"/>
    </source>
</evidence>
<dbReference type="Pfam" id="PF17667">
    <property type="entry name" value="Pkinase_fungal"/>
    <property type="match status" value="1"/>
</dbReference>
<dbReference type="PANTHER" id="PTHR38248:SF2">
    <property type="entry name" value="FUNK1 11"/>
    <property type="match status" value="1"/>
</dbReference>
<dbReference type="InterPro" id="IPR040976">
    <property type="entry name" value="Pkinase_fungal"/>
</dbReference>
<sequence length="489" mass="54702">MNTSGIDRLIGKEVQGTLIHESKELDKGRDKCLGFLIDRIFASYKPLDFPAPDQLTVPLKAIRFRDDSLRQKFSAYSETSHVPLYDAQNRCWNWPLHATHEPAEAPAGEPAVLHLKKNFACFLNTVSSAIKERSVNHSASRYWVADWSERIMPSACSNELERKPDLVLLEHGAVPHDEVSWGSLKVIAEHTSKSYTNATNMVKTLDTTAGLILVEQPWRRFVLALSFANLELRVHFYDRSGGSVSPPFHLHSDPEAFVYVIAAVTLGCRSCIGFDRTVEITSVDPLRRLSIKPETSTPSALADDTFTHNAVIVPTATSPVLPHVPNAGSSCPDDQKVIGIIWVRDVAYEILKILFSSTEILGKGTVCYLGRRNGVVFVIKDHWVVRSPEYEAEMLSLVQGIDGVPTLHDSWQVEVEDRIVDNTSRYRAEKERAAMKDIRTHVRLVTTPHARPLAHFHDKKELLKCVRDILRMRPSVAMSSTVTAVSVIA</sequence>
<evidence type="ECO:0000259" key="1">
    <source>
        <dbReference type="Pfam" id="PF17667"/>
    </source>
</evidence>
<name>A0A0C9TGK5_PAXIN</name>
<dbReference type="PANTHER" id="PTHR38248">
    <property type="entry name" value="FUNK1 6"/>
    <property type="match status" value="1"/>
</dbReference>